<dbReference type="GO" id="GO:0044877">
    <property type="term" value="F:protein-containing complex binding"/>
    <property type="evidence" value="ECO:0007669"/>
    <property type="project" value="InterPro"/>
</dbReference>
<evidence type="ECO:0000313" key="12">
    <source>
        <dbReference type="Proteomes" id="UP000067461"/>
    </source>
</evidence>
<evidence type="ECO:0000256" key="5">
    <source>
        <dbReference type="ARBA" id="ARBA00022989"/>
    </source>
</evidence>
<evidence type="ECO:0000256" key="9">
    <source>
        <dbReference type="SAM" id="Phobius"/>
    </source>
</evidence>
<dbReference type="RefSeq" id="WP_045530929.1">
    <property type="nucleotide sequence ID" value="NZ_AP014568.1"/>
</dbReference>
<evidence type="ECO:0000256" key="6">
    <source>
        <dbReference type="ARBA" id="ARBA00023136"/>
    </source>
</evidence>
<accession>A0A060NLU4</accession>
<evidence type="ECO:0000256" key="7">
    <source>
        <dbReference type="ARBA" id="ARBA00023186"/>
    </source>
</evidence>
<dbReference type="STRING" id="1458425.SRAA_0644"/>
<dbReference type="EMBL" id="AP014568">
    <property type="protein sequence ID" value="BAO80498.1"/>
    <property type="molecule type" value="Genomic_DNA"/>
</dbReference>
<dbReference type="PANTHER" id="PTHR38035:SF1">
    <property type="entry name" value="ANCILLARY SECYEG TRANSLOCON SUBUNIT"/>
    <property type="match status" value="1"/>
</dbReference>
<keyword evidence="6 9" id="KW-0472">Membrane</keyword>
<gene>
    <name evidence="11" type="ORF">SRAA_0644</name>
</gene>
<keyword evidence="3" id="KW-1003">Cell membrane</keyword>
<evidence type="ECO:0000256" key="3">
    <source>
        <dbReference type="ARBA" id="ARBA00022475"/>
    </source>
</evidence>
<dbReference type="Proteomes" id="UP000067461">
    <property type="component" value="Chromosome"/>
</dbReference>
<evidence type="ECO:0000313" key="11">
    <source>
        <dbReference type="EMBL" id="BAO80498.1"/>
    </source>
</evidence>
<evidence type="ECO:0000256" key="4">
    <source>
        <dbReference type="ARBA" id="ARBA00022692"/>
    </source>
</evidence>
<keyword evidence="4 9" id="KW-0812">Transmembrane</keyword>
<organism evidence="11 12">
    <name type="scientific">Serpentinimonas raichei</name>
    <dbReference type="NCBI Taxonomy" id="1458425"/>
    <lineage>
        <taxon>Bacteria</taxon>
        <taxon>Pseudomonadati</taxon>
        <taxon>Pseudomonadota</taxon>
        <taxon>Betaproteobacteria</taxon>
        <taxon>Burkholderiales</taxon>
        <taxon>Comamonadaceae</taxon>
        <taxon>Serpentinimonas</taxon>
    </lineage>
</organism>
<evidence type="ECO:0000256" key="8">
    <source>
        <dbReference type="SAM" id="MobiDB-lite"/>
    </source>
</evidence>
<keyword evidence="5 9" id="KW-1133">Transmembrane helix</keyword>
<dbReference type="InterPro" id="IPR018704">
    <property type="entry name" value="SecYEG/CpoB_TPR"/>
</dbReference>
<dbReference type="Pfam" id="PF09976">
    <property type="entry name" value="TPR_21"/>
    <property type="match status" value="1"/>
</dbReference>
<reference evidence="11 12" key="1">
    <citation type="journal article" date="2014" name="Nat. Commun.">
        <title>Physiological and genomic features of highly alkaliphilic hydrogen-utilizing Betaproteobacteria from a continental serpentinizing site.</title>
        <authorList>
            <person name="Suzuki S."/>
            <person name="Kuenen J.G."/>
            <person name="Schipper K."/>
            <person name="van der Velde S."/>
            <person name="Ishii S."/>
            <person name="Wu A."/>
            <person name="Sorokin D.Y."/>
            <person name="Tenney A."/>
            <person name="Meng X.Y."/>
            <person name="Morrill P.L."/>
            <person name="Kamagata Y."/>
            <person name="Muyzer G."/>
            <person name="Nealson K.H."/>
        </authorList>
    </citation>
    <scope>NUCLEOTIDE SEQUENCE [LARGE SCALE GENOMIC DNA]</scope>
    <source>
        <strain evidence="11 12">A1</strain>
    </source>
</reference>
<dbReference type="InterPro" id="IPR026039">
    <property type="entry name" value="YfgM"/>
</dbReference>
<feature type="region of interest" description="Disordered" evidence="8">
    <location>
        <begin position="211"/>
        <end position="232"/>
    </location>
</feature>
<sequence length="232" mass="25133">MAKTFDPHEEEQLDQLKRFWGRFGSLITWVLVAVLAAFAAWNGWNYWQRQQAVEAAVLYQALDEAAAANDAERVRQVWADIQQQVPRTAQAQQAGLLAARALLQLEAPDDARQALHFVRDNAADPGVVAAARLRLAALELQAGQHEAALQALGADMPPEFAALVADRRGDVLLAQGQTDAARLAYLQAWTAMDDALDYRRVIEAKLNALGVDPNAPATPANEAAPATPAAPQ</sequence>
<dbReference type="AlphaFoldDB" id="A0A060NLU4"/>
<feature type="transmembrane region" description="Helical" evidence="9">
    <location>
        <begin position="20"/>
        <end position="41"/>
    </location>
</feature>
<proteinExistence type="predicted"/>
<protein>
    <submittedName>
        <fullName evidence="11">Uncharacterized protein conserved in bacteria</fullName>
    </submittedName>
</protein>
<evidence type="ECO:0000259" key="10">
    <source>
        <dbReference type="Pfam" id="PF09976"/>
    </source>
</evidence>
<dbReference type="PANTHER" id="PTHR38035">
    <property type="entry name" value="UPF0070 PROTEIN YFGM"/>
    <property type="match status" value="1"/>
</dbReference>
<dbReference type="KEGG" id="cbaa:SRAA_0644"/>
<feature type="compositionally biased region" description="Low complexity" evidence="8">
    <location>
        <begin position="213"/>
        <end position="232"/>
    </location>
</feature>
<comment type="subcellular location">
    <subcellularLocation>
        <location evidence="2">Cell membrane</location>
    </subcellularLocation>
    <subcellularLocation>
        <location evidence="1">Membrane</location>
        <topology evidence="1">Single-pass membrane protein</topology>
    </subcellularLocation>
</comment>
<name>A0A060NLU4_9BURK</name>
<dbReference type="OrthoDB" id="8521102at2"/>
<evidence type="ECO:0000256" key="2">
    <source>
        <dbReference type="ARBA" id="ARBA00004236"/>
    </source>
</evidence>
<dbReference type="PIRSF" id="PIRSF006170">
    <property type="entry name" value="YfgM"/>
    <property type="match status" value="1"/>
</dbReference>
<dbReference type="GO" id="GO:0005886">
    <property type="term" value="C:plasma membrane"/>
    <property type="evidence" value="ECO:0007669"/>
    <property type="project" value="UniProtKB-SubCell"/>
</dbReference>
<keyword evidence="7" id="KW-0143">Chaperone</keyword>
<dbReference type="HOGENOM" id="CLU_084785_1_1_4"/>
<evidence type="ECO:0000256" key="1">
    <source>
        <dbReference type="ARBA" id="ARBA00004167"/>
    </source>
</evidence>
<feature type="domain" description="Ancillary SecYEG translocon subunit/Cell division coordinator CpoB TPR" evidence="10">
    <location>
        <begin position="17"/>
        <end position="210"/>
    </location>
</feature>
<keyword evidence="12" id="KW-1185">Reference proteome</keyword>